<accession>A0A1V1NR20</accession>
<evidence type="ECO:0000313" key="2">
    <source>
        <dbReference type="Proteomes" id="UP000189670"/>
    </source>
</evidence>
<name>A0A1V1NR20_9BACT</name>
<dbReference type="EMBL" id="ATBP01003294">
    <property type="protein sequence ID" value="ETR65032.1"/>
    <property type="molecule type" value="Genomic_DNA"/>
</dbReference>
<gene>
    <name evidence="1" type="ORF">OMM_14921</name>
</gene>
<proteinExistence type="predicted"/>
<protein>
    <submittedName>
        <fullName evidence="1">Uncharacterized protein</fullName>
    </submittedName>
</protein>
<reference evidence="2" key="1">
    <citation type="submission" date="2012-11" db="EMBL/GenBank/DDBJ databases">
        <authorList>
            <person name="Lucero-Rivera Y.E."/>
            <person name="Tovar-Ramirez D."/>
        </authorList>
    </citation>
    <scope>NUCLEOTIDE SEQUENCE [LARGE SCALE GENOMIC DNA]</scope>
    <source>
        <strain evidence="2">Araruama</strain>
    </source>
</reference>
<dbReference type="Proteomes" id="UP000189670">
    <property type="component" value="Unassembled WGS sequence"/>
</dbReference>
<sequence>MKANTNVKLFGALDDVILRVHPPVIRNQKAKAGTGELSSGLIVTEDAGEIVPFSEGTGAPIGVLTRPCSLDNEDVARYIVHGTVRASKLTVSGGERPQTQH</sequence>
<comment type="caution">
    <text evidence="1">The sequence shown here is derived from an EMBL/GenBank/DDBJ whole genome shotgun (WGS) entry which is preliminary data.</text>
</comment>
<dbReference type="AlphaFoldDB" id="A0A1V1NR20"/>
<organism evidence="1 2">
    <name type="scientific">Candidatus Magnetoglobus multicellularis str. Araruama</name>
    <dbReference type="NCBI Taxonomy" id="890399"/>
    <lineage>
        <taxon>Bacteria</taxon>
        <taxon>Pseudomonadati</taxon>
        <taxon>Thermodesulfobacteriota</taxon>
        <taxon>Desulfobacteria</taxon>
        <taxon>Desulfobacterales</taxon>
        <taxon>Desulfobacteraceae</taxon>
        <taxon>Candidatus Magnetoglobus</taxon>
    </lineage>
</organism>
<evidence type="ECO:0000313" key="1">
    <source>
        <dbReference type="EMBL" id="ETR65032.1"/>
    </source>
</evidence>